<evidence type="ECO:0008006" key="4">
    <source>
        <dbReference type="Google" id="ProtNLM"/>
    </source>
</evidence>
<dbReference type="Pfam" id="PF14584">
    <property type="entry name" value="DUF4446"/>
    <property type="match status" value="1"/>
</dbReference>
<evidence type="ECO:0000313" key="3">
    <source>
        <dbReference type="Proteomes" id="UP000229554"/>
    </source>
</evidence>
<evidence type="ECO:0000313" key="2">
    <source>
        <dbReference type="EMBL" id="PJE63289.1"/>
    </source>
</evidence>
<organism evidence="2 3">
    <name type="scientific">Candidatus Roizmanbacteria bacterium CG10_big_fil_rev_8_21_14_0_10_39_6</name>
    <dbReference type="NCBI Taxonomy" id="1974853"/>
    <lineage>
        <taxon>Bacteria</taxon>
        <taxon>Candidatus Roizmaniibacteriota</taxon>
    </lineage>
</organism>
<dbReference type="EMBL" id="PFED01000012">
    <property type="protein sequence ID" value="PJE63289.1"/>
    <property type="molecule type" value="Genomic_DNA"/>
</dbReference>
<accession>A0A2M8KTP1</accession>
<proteinExistence type="predicted"/>
<keyword evidence="1" id="KW-1133">Transmembrane helix</keyword>
<protein>
    <recommendedName>
        <fullName evidence="4">DUF4446 domain-containing protein</fullName>
    </recommendedName>
</protein>
<dbReference type="AlphaFoldDB" id="A0A2M8KTP1"/>
<dbReference type="Proteomes" id="UP000229554">
    <property type="component" value="Unassembled WGS sequence"/>
</dbReference>
<comment type="caution">
    <text evidence="2">The sequence shown here is derived from an EMBL/GenBank/DDBJ whole genome shotgun (WGS) entry which is preliminary data.</text>
</comment>
<dbReference type="InterPro" id="IPR027981">
    <property type="entry name" value="DUF4446"/>
</dbReference>
<keyword evidence="1" id="KW-0472">Membrane</keyword>
<sequence>MSNIYITILGVWLFVVTVGVVYIVFILKNLFPYKQRGIKHAIDEVFGRQEKNKELLEGIQKELNEEKKKGVKKLSRYGFVRFNPFERLGGEQSYCFALMDEEGGGVIMTFLFTREGMRVYMKQVENGKGKESELSQEEKKAVVKAGFM</sequence>
<feature type="transmembrane region" description="Helical" evidence="1">
    <location>
        <begin position="6"/>
        <end position="27"/>
    </location>
</feature>
<keyword evidence="1" id="KW-0812">Transmembrane</keyword>
<gene>
    <name evidence="2" type="ORF">COU88_00310</name>
</gene>
<evidence type="ECO:0000256" key="1">
    <source>
        <dbReference type="SAM" id="Phobius"/>
    </source>
</evidence>
<reference evidence="3" key="1">
    <citation type="submission" date="2017-09" db="EMBL/GenBank/DDBJ databases">
        <title>Depth-based differentiation of microbial function through sediment-hosted aquifers and enrichment of novel symbionts in the deep terrestrial subsurface.</title>
        <authorList>
            <person name="Probst A.J."/>
            <person name="Ladd B."/>
            <person name="Jarett J.K."/>
            <person name="Geller-Mcgrath D.E."/>
            <person name="Sieber C.M.K."/>
            <person name="Emerson J.B."/>
            <person name="Anantharaman K."/>
            <person name="Thomas B.C."/>
            <person name="Malmstrom R."/>
            <person name="Stieglmeier M."/>
            <person name="Klingl A."/>
            <person name="Woyke T."/>
            <person name="Ryan C.M."/>
            <person name="Banfield J.F."/>
        </authorList>
    </citation>
    <scope>NUCLEOTIDE SEQUENCE [LARGE SCALE GENOMIC DNA]</scope>
</reference>
<name>A0A2M8KTP1_9BACT</name>